<feature type="chain" id="PRO_5043889349" evidence="1">
    <location>
        <begin position="19"/>
        <end position="265"/>
    </location>
</feature>
<gene>
    <name evidence="2" type="ORF">G3M48_010269</name>
</gene>
<keyword evidence="1" id="KW-0732">Signal</keyword>
<evidence type="ECO:0000256" key="1">
    <source>
        <dbReference type="SAM" id="SignalP"/>
    </source>
</evidence>
<evidence type="ECO:0000313" key="2">
    <source>
        <dbReference type="EMBL" id="KAK8141580.1"/>
    </source>
</evidence>
<protein>
    <submittedName>
        <fullName evidence="2">Uncharacterized protein</fullName>
    </submittedName>
</protein>
<feature type="signal peptide" evidence="1">
    <location>
        <begin position="1"/>
        <end position="18"/>
    </location>
</feature>
<organism evidence="2 3">
    <name type="scientific">Beauveria asiatica</name>
    <dbReference type="NCBI Taxonomy" id="1069075"/>
    <lineage>
        <taxon>Eukaryota</taxon>
        <taxon>Fungi</taxon>
        <taxon>Dikarya</taxon>
        <taxon>Ascomycota</taxon>
        <taxon>Pezizomycotina</taxon>
        <taxon>Sordariomycetes</taxon>
        <taxon>Hypocreomycetidae</taxon>
        <taxon>Hypocreales</taxon>
        <taxon>Cordycipitaceae</taxon>
        <taxon>Beauveria</taxon>
    </lineage>
</organism>
<sequence length="265" mass="29653">MKISTSVSVFMYATWACAFVTIPDTLPDGVYQVEKQTSPQQAPKIKRMDIAPAVAKRGRCSGDSCEEKYPSRTMLTEKLPFPSSRPFCRDETHTLTVDNLHAAVNRLFYTPLYWIPPNSARFALHNGTVAYICNLGGWGSGSLVEYMEAMRILDERCVVASAADGSDGSAVTVRAAKLSVRKYEKFFGREVPGVPICQWETEKGGIRNDLLEKEEEGCLSYVNGIRRFRGGEETWCNHDATGHWLWEKLGAMFPWYNSRDAATNG</sequence>
<dbReference type="AlphaFoldDB" id="A0AAW0RHN6"/>
<name>A0AAW0RHN6_9HYPO</name>
<comment type="caution">
    <text evidence="2">The sequence shown here is derived from an EMBL/GenBank/DDBJ whole genome shotgun (WGS) entry which is preliminary data.</text>
</comment>
<accession>A0AAW0RHN6</accession>
<dbReference type="EMBL" id="JAAHCF010000916">
    <property type="protein sequence ID" value="KAK8141580.1"/>
    <property type="molecule type" value="Genomic_DNA"/>
</dbReference>
<keyword evidence="3" id="KW-1185">Reference proteome</keyword>
<proteinExistence type="predicted"/>
<reference evidence="2 3" key="1">
    <citation type="submission" date="2020-02" db="EMBL/GenBank/DDBJ databases">
        <title>Comparative genomics of the hypocrealean fungal genus Beauvera.</title>
        <authorList>
            <person name="Showalter D.N."/>
            <person name="Bushley K.E."/>
            <person name="Rehner S.A."/>
        </authorList>
    </citation>
    <scope>NUCLEOTIDE SEQUENCE [LARGE SCALE GENOMIC DNA]</scope>
    <source>
        <strain evidence="2 3">ARSEF4384</strain>
    </source>
</reference>
<dbReference type="Proteomes" id="UP001397290">
    <property type="component" value="Unassembled WGS sequence"/>
</dbReference>
<evidence type="ECO:0000313" key="3">
    <source>
        <dbReference type="Proteomes" id="UP001397290"/>
    </source>
</evidence>